<organism evidence="2 3">
    <name type="scientific">Vallitalea guaymasensis</name>
    <dbReference type="NCBI Taxonomy" id="1185412"/>
    <lineage>
        <taxon>Bacteria</taxon>
        <taxon>Bacillati</taxon>
        <taxon>Bacillota</taxon>
        <taxon>Clostridia</taxon>
        <taxon>Lachnospirales</taxon>
        <taxon>Vallitaleaceae</taxon>
        <taxon>Vallitalea</taxon>
    </lineage>
</organism>
<dbReference type="KEGG" id="vgu:HYG85_16890"/>
<gene>
    <name evidence="2" type="ORF">HYG85_16890</name>
</gene>
<dbReference type="AlphaFoldDB" id="A0A8J8MCR1"/>
<keyword evidence="3" id="KW-1185">Reference proteome</keyword>
<evidence type="ECO:0000313" key="2">
    <source>
        <dbReference type="EMBL" id="QUH30492.1"/>
    </source>
</evidence>
<dbReference type="EMBL" id="CP058561">
    <property type="protein sequence ID" value="QUH30492.1"/>
    <property type="molecule type" value="Genomic_DNA"/>
</dbReference>
<protein>
    <submittedName>
        <fullName evidence="2">Uncharacterized protein</fullName>
    </submittedName>
</protein>
<feature type="transmembrane region" description="Helical" evidence="1">
    <location>
        <begin position="32"/>
        <end position="52"/>
    </location>
</feature>
<proteinExistence type="predicted"/>
<dbReference type="RefSeq" id="WP_113674229.1">
    <property type="nucleotide sequence ID" value="NZ_CP058561.1"/>
</dbReference>
<keyword evidence="1" id="KW-1133">Transmembrane helix</keyword>
<dbReference type="Proteomes" id="UP000677305">
    <property type="component" value="Chromosome"/>
</dbReference>
<evidence type="ECO:0000313" key="3">
    <source>
        <dbReference type="Proteomes" id="UP000677305"/>
    </source>
</evidence>
<sequence length="70" mass="7875">MYLKGLIVVVIFAVIGITEIVPLKKNKDKKELTIYTLFFAAAFVLMFLYSIGVEIPKISKGLNTIIEKII</sequence>
<accession>A0A8J8MCR1</accession>
<feature type="transmembrane region" description="Helical" evidence="1">
    <location>
        <begin position="6"/>
        <end position="23"/>
    </location>
</feature>
<evidence type="ECO:0000256" key="1">
    <source>
        <dbReference type="SAM" id="Phobius"/>
    </source>
</evidence>
<keyword evidence="1" id="KW-0472">Membrane</keyword>
<name>A0A8J8MCR1_9FIRM</name>
<reference evidence="2 3" key="1">
    <citation type="submission" date="2020-07" db="EMBL/GenBank/DDBJ databases">
        <title>Vallitalea guaymasensis genome.</title>
        <authorList>
            <person name="Postec A."/>
        </authorList>
    </citation>
    <scope>NUCLEOTIDE SEQUENCE [LARGE SCALE GENOMIC DNA]</scope>
    <source>
        <strain evidence="2 3">Ra1766G1</strain>
    </source>
</reference>
<keyword evidence="1" id="KW-0812">Transmembrane</keyword>